<feature type="signal peptide" evidence="3">
    <location>
        <begin position="1"/>
        <end position="22"/>
    </location>
</feature>
<evidence type="ECO:0000313" key="6">
    <source>
        <dbReference type="Proteomes" id="UP000789570"/>
    </source>
</evidence>
<dbReference type="Proteomes" id="UP000789570">
    <property type="component" value="Unassembled WGS sequence"/>
</dbReference>
<organism evidence="5 6">
    <name type="scientific">Funneliformis caledonium</name>
    <dbReference type="NCBI Taxonomy" id="1117310"/>
    <lineage>
        <taxon>Eukaryota</taxon>
        <taxon>Fungi</taxon>
        <taxon>Fungi incertae sedis</taxon>
        <taxon>Mucoromycota</taxon>
        <taxon>Glomeromycotina</taxon>
        <taxon>Glomeromycetes</taxon>
        <taxon>Glomerales</taxon>
        <taxon>Glomeraceae</taxon>
        <taxon>Funneliformis</taxon>
    </lineage>
</organism>
<dbReference type="InterPro" id="IPR000812">
    <property type="entry name" value="TFIIB"/>
</dbReference>
<dbReference type="GO" id="GO:0005634">
    <property type="term" value="C:nucleus"/>
    <property type="evidence" value="ECO:0007669"/>
    <property type="project" value="TreeGrafter"/>
</dbReference>
<dbReference type="GO" id="GO:0070897">
    <property type="term" value="P:transcription preinitiation complex assembly"/>
    <property type="evidence" value="ECO:0007669"/>
    <property type="project" value="InterPro"/>
</dbReference>
<keyword evidence="6" id="KW-1185">Reference proteome</keyword>
<sequence length="543" mass="60456">MYKKITLILWLLATVIPFVTLAQKTCEETFNATECSVCQKTVYDDGILSFFTGVTPSSQCPARIHLSNVIDEEYRKAGIELSAFNISYDYEPFKSSLDKYCALEYTCDPSEVEQTLEKLKTDCATELSAPLDFSADPRTLDVNSFMAYGTFLTYYGGIPYHEAACLKNDKGESCFNEILNNVIEFAKKESNGDTNIAISLDGKTLYLPDGSTKEIPKDLNCGECWTKIANIYLTYIEAHPMDEQLETNIFGGPGQMKEELSAACEDSTEDEGVDLVEIRIEKRGSGGSTRKNGRMLQRSLLSAICGAAADPLLKDSALNTIISSKGRKSLTKTHIKATTSEFDMTLKHEFSEIEALCGSMDLTKEISDTTKQLYKRSIEERLLRGKNQLAIFSACIFIACRVKKVARSFREICFSSQVSIKDIARCYKILYQNLELNVGQMTSEDLMITFSQSLNLPRDLQITATRLSKRTDDLGLLSGRNQNTIAAACIHYASEISHGGIPIDNIAKVSGMAPGSIKSVYRLLHAERESFQDIIDNRERVMS</sequence>
<accession>A0A9N9AG48</accession>
<dbReference type="Gene3D" id="1.10.472.10">
    <property type="entry name" value="Cyclin-like"/>
    <property type="match status" value="1"/>
</dbReference>
<dbReference type="InterPro" id="IPR013150">
    <property type="entry name" value="TFIIB_cyclin"/>
</dbReference>
<dbReference type="SUPFAM" id="SSF47954">
    <property type="entry name" value="Cyclin-like"/>
    <property type="match status" value="2"/>
</dbReference>
<dbReference type="Gene3D" id="1.10.472.170">
    <property type="match status" value="1"/>
</dbReference>
<feature type="domain" description="Cyclin-like" evidence="4">
    <location>
        <begin position="351"/>
        <end position="432"/>
    </location>
</feature>
<evidence type="ECO:0000256" key="3">
    <source>
        <dbReference type="SAM" id="SignalP"/>
    </source>
</evidence>
<keyword evidence="1" id="KW-0805">Transcription regulation</keyword>
<dbReference type="InterPro" id="IPR036915">
    <property type="entry name" value="Cyclin-like_sf"/>
</dbReference>
<proteinExistence type="predicted"/>
<keyword evidence="3" id="KW-0732">Signal</keyword>
<dbReference type="GO" id="GO:0016251">
    <property type="term" value="F:RNA polymerase II general transcription initiation factor activity"/>
    <property type="evidence" value="ECO:0007669"/>
    <property type="project" value="TreeGrafter"/>
</dbReference>
<dbReference type="GO" id="GO:0017025">
    <property type="term" value="F:TBP-class protein binding"/>
    <property type="evidence" value="ECO:0007669"/>
    <property type="project" value="InterPro"/>
</dbReference>
<dbReference type="PRINTS" id="PR00685">
    <property type="entry name" value="TIFACTORIIB"/>
</dbReference>
<evidence type="ECO:0000256" key="1">
    <source>
        <dbReference type="ARBA" id="ARBA00023015"/>
    </source>
</evidence>
<protein>
    <submittedName>
        <fullName evidence="5">4080_t:CDS:1</fullName>
    </submittedName>
</protein>
<comment type="caution">
    <text evidence="5">The sequence shown here is derived from an EMBL/GenBank/DDBJ whole genome shotgun (WGS) entry which is preliminary data.</text>
</comment>
<evidence type="ECO:0000259" key="4">
    <source>
        <dbReference type="SMART" id="SM00385"/>
    </source>
</evidence>
<name>A0A9N9AG48_9GLOM</name>
<dbReference type="OrthoDB" id="25790at2759"/>
<keyword evidence="2" id="KW-0804">Transcription</keyword>
<feature type="chain" id="PRO_5040370682" evidence="3">
    <location>
        <begin position="23"/>
        <end position="543"/>
    </location>
</feature>
<dbReference type="EMBL" id="CAJVPQ010001045">
    <property type="protein sequence ID" value="CAG8528887.1"/>
    <property type="molecule type" value="Genomic_DNA"/>
</dbReference>
<evidence type="ECO:0000256" key="2">
    <source>
        <dbReference type="ARBA" id="ARBA00023163"/>
    </source>
</evidence>
<feature type="domain" description="Cyclin-like" evidence="4">
    <location>
        <begin position="445"/>
        <end position="526"/>
    </location>
</feature>
<dbReference type="GO" id="GO:0097550">
    <property type="term" value="C:transcription preinitiation complex"/>
    <property type="evidence" value="ECO:0007669"/>
    <property type="project" value="TreeGrafter"/>
</dbReference>
<dbReference type="PANTHER" id="PTHR11618:SF13">
    <property type="entry name" value="TRANSCRIPTION INITIATION FACTOR IIB"/>
    <property type="match status" value="1"/>
</dbReference>
<reference evidence="5" key="1">
    <citation type="submission" date="2021-06" db="EMBL/GenBank/DDBJ databases">
        <authorList>
            <person name="Kallberg Y."/>
            <person name="Tangrot J."/>
            <person name="Rosling A."/>
        </authorList>
    </citation>
    <scope>NUCLEOTIDE SEQUENCE</scope>
    <source>
        <strain evidence="5">UK204</strain>
    </source>
</reference>
<evidence type="ECO:0000313" key="5">
    <source>
        <dbReference type="EMBL" id="CAG8528887.1"/>
    </source>
</evidence>
<dbReference type="GO" id="GO:0006367">
    <property type="term" value="P:transcription initiation at RNA polymerase II promoter"/>
    <property type="evidence" value="ECO:0007669"/>
    <property type="project" value="TreeGrafter"/>
</dbReference>
<dbReference type="PANTHER" id="PTHR11618">
    <property type="entry name" value="TRANSCRIPTION INITIATION FACTOR IIB-RELATED"/>
    <property type="match status" value="1"/>
</dbReference>
<dbReference type="Pfam" id="PF00382">
    <property type="entry name" value="TFIIB"/>
    <property type="match status" value="2"/>
</dbReference>
<dbReference type="SMART" id="SM00385">
    <property type="entry name" value="CYCLIN"/>
    <property type="match status" value="2"/>
</dbReference>
<dbReference type="AlphaFoldDB" id="A0A9N9AG48"/>
<dbReference type="InterPro" id="IPR013763">
    <property type="entry name" value="Cyclin-like_dom"/>
</dbReference>
<gene>
    <name evidence="5" type="ORF">FCALED_LOCUS5077</name>
</gene>